<feature type="transmembrane region" description="Helical" evidence="1">
    <location>
        <begin position="112"/>
        <end position="129"/>
    </location>
</feature>
<feature type="transmembrane region" description="Helical" evidence="1">
    <location>
        <begin position="35"/>
        <end position="51"/>
    </location>
</feature>
<keyword evidence="1" id="KW-0812">Transmembrane</keyword>
<comment type="caution">
    <text evidence="3">The sequence shown here is derived from an EMBL/GenBank/DDBJ whole genome shotgun (WGS) entry which is preliminary data.</text>
</comment>
<protein>
    <submittedName>
        <fullName evidence="3">Phosphatase PAP2 family protein</fullName>
    </submittedName>
</protein>
<keyword evidence="1" id="KW-1133">Transmembrane helix</keyword>
<keyword evidence="1" id="KW-0472">Membrane</keyword>
<sequence>MIEQLIELDQQLFLSINKGLANQFFDFLMPLLRNPYTWAPLYLFFIIFAIRNYKKKGIIMILLLLVTFGLGDYTSASIIKPEVMRVRPCNDVPFKEQVTTRVRCGSGYSMPSSHATNHFAIGIFILMLFRRQWKPIVWLSLLWAASISFAQIYVGVHYPGDILVGALLGTAIGLFTSWLFFFIQSKAQRSET</sequence>
<feature type="transmembrane region" description="Helical" evidence="1">
    <location>
        <begin position="58"/>
        <end position="79"/>
    </location>
</feature>
<keyword evidence="4" id="KW-1185">Reference proteome</keyword>
<dbReference type="SMART" id="SM00014">
    <property type="entry name" value="acidPPc"/>
    <property type="match status" value="1"/>
</dbReference>
<dbReference type="Pfam" id="PF01569">
    <property type="entry name" value="PAP2"/>
    <property type="match status" value="1"/>
</dbReference>
<feature type="domain" description="Phosphatidic acid phosphatase type 2/haloperoxidase" evidence="2">
    <location>
        <begin position="61"/>
        <end position="177"/>
    </location>
</feature>
<feature type="transmembrane region" description="Helical" evidence="1">
    <location>
        <begin position="136"/>
        <end position="156"/>
    </location>
</feature>
<dbReference type="Proteomes" id="UP001580928">
    <property type="component" value="Unassembled WGS sequence"/>
</dbReference>
<accession>A0ABV5CBS7</accession>
<evidence type="ECO:0000256" key="1">
    <source>
        <dbReference type="SAM" id="Phobius"/>
    </source>
</evidence>
<dbReference type="PANTHER" id="PTHR14969">
    <property type="entry name" value="SPHINGOSINE-1-PHOSPHATE PHOSPHOHYDROLASE"/>
    <property type="match status" value="1"/>
</dbReference>
<dbReference type="RefSeq" id="WP_375556517.1">
    <property type="nucleotide sequence ID" value="NZ_JBBVGT010000002.1"/>
</dbReference>
<dbReference type="Gene3D" id="1.20.144.10">
    <property type="entry name" value="Phosphatidic acid phosphatase type 2/haloperoxidase"/>
    <property type="match status" value="1"/>
</dbReference>
<evidence type="ECO:0000259" key="2">
    <source>
        <dbReference type="SMART" id="SM00014"/>
    </source>
</evidence>
<dbReference type="SUPFAM" id="SSF48317">
    <property type="entry name" value="Acid phosphatase/Vanadium-dependent haloperoxidase"/>
    <property type="match status" value="1"/>
</dbReference>
<dbReference type="EMBL" id="JBBVGT010000002">
    <property type="protein sequence ID" value="MFB5944959.1"/>
    <property type="molecule type" value="Genomic_DNA"/>
</dbReference>
<proteinExistence type="predicted"/>
<reference evidence="3 4" key="1">
    <citation type="submission" date="2024-04" db="EMBL/GenBank/DDBJ databases">
        <title>Albibacterium profundi sp. nov., isolated from sediment of the Challenger Deep of Mariana Trench.</title>
        <authorList>
            <person name="Wang Y."/>
        </authorList>
    </citation>
    <scope>NUCLEOTIDE SEQUENCE [LARGE SCALE GENOMIC DNA]</scope>
    <source>
        <strain evidence="3 4">RHL897</strain>
    </source>
</reference>
<feature type="transmembrane region" description="Helical" evidence="1">
    <location>
        <begin position="162"/>
        <end position="183"/>
    </location>
</feature>
<dbReference type="PANTHER" id="PTHR14969:SF13">
    <property type="entry name" value="AT30094P"/>
    <property type="match status" value="1"/>
</dbReference>
<organism evidence="3 4">
    <name type="scientific">Albibacterium profundi</name>
    <dbReference type="NCBI Taxonomy" id="3134906"/>
    <lineage>
        <taxon>Bacteria</taxon>
        <taxon>Pseudomonadati</taxon>
        <taxon>Bacteroidota</taxon>
        <taxon>Sphingobacteriia</taxon>
        <taxon>Sphingobacteriales</taxon>
        <taxon>Sphingobacteriaceae</taxon>
        <taxon>Albibacterium</taxon>
    </lineage>
</organism>
<evidence type="ECO:0000313" key="3">
    <source>
        <dbReference type="EMBL" id="MFB5944959.1"/>
    </source>
</evidence>
<gene>
    <name evidence="3" type="ORF">WKR92_03860</name>
</gene>
<dbReference type="InterPro" id="IPR000326">
    <property type="entry name" value="PAP2/HPO"/>
</dbReference>
<evidence type="ECO:0000313" key="4">
    <source>
        <dbReference type="Proteomes" id="UP001580928"/>
    </source>
</evidence>
<dbReference type="InterPro" id="IPR036938">
    <property type="entry name" value="PAP2/HPO_sf"/>
</dbReference>
<name>A0ABV5CBS7_9SPHI</name>
<dbReference type="CDD" id="cd03395">
    <property type="entry name" value="PAP2_like_4"/>
    <property type="match status" value="1"/>
</dbReference>